<dbReference type="AlphaFoldDB" id="X1FJ01"/>
<protein>
    <submittedName>
        <fullName evidence="1">Uncharacterized protein</fullName>
    </submittedName>
</protein>
<evidence type="ECO:0000313" key="1">
    <source>
        <dbReference type="EMBL" id="GAH45641.1"/>
    </source>
</evidence>
<accession>X1FJ01</accession>
<name>X1FJ01_9ZZZZ</name>
<comment type="caution">
    <text evidence="1">The sequence shown here is derived from an EMBL/GenBank/DDBJ whole genome shotgun (WGS) entry which is preliminary data.</text>
</comment>
<dbReference type="EMBL" id="BARU01007490">
    <property type="protein sequence ID" value="GAH45641.1"/>
    <property type="molecule type" value="Genomic_DNA"/>
</dbReference>
<reference evidence="1" key="1">
    <citation type="journal article" date="2014" name="Front. Microbiol.">
        <title>High frequency of phylogenetically diverse reductive dehalogenase-homologous genes in deep subseafloor sedimentary metagenomes.</title>
        <authorList>
            <person name="Kawai M."/>
            <person name="Futagami T."/>
            <person name="Toyoda A."/>
            <person name="Takaki Y."/>
            <person name="Nishi S."/>
            <person name="Hori S."/>
            <person name="Arai W."/>
            <person name="Tsubouchi T."/>
            <person name="Morono Y."/>
            <person name="Uchiyama I."/>
            <person name="Ito T."/>
            <person name="Fujiyama A."/>
            <person name="Inagaki F."/>
            <person name="Takami H."/>
        </authorList>
    </citation>
    <scope>NUCLEOTIDE SEQUENCE</scope>
    <source>
        <strain evidence="1">Expedition CK06-06</strain>
    </source>
</reference>
<proteinExistence type="predicted"/>
<organism evidence="1">
    <name type="scientific">marine sediment metagenome</name>
    <dbReference type="NCBI Taxonomy" id="412755"/>
    <lineage>
        <taxon>unclassified sequences</taxon>
        <taxon>metagenomes</taxon>
        <taxon>ecological metagenomes</taxon>
    </lineage>
</organism>
<gene>
    <name evidence="1" type="ORF">S03H2_14750</name>
</gene>
<sequence length="63" mass="7311">MRAFGNLLRYRFFLVIQGNVSFKIKNFTRKGEFVETGKNKRFFDSAENFSKKGESARGGELLK</sequence>